<organism evidence="2 3">
    <name type="scientific">Paracandidimonas soli</name>
    <dbReference type="NCBI Taxonomy" id="1917182"/>
    <lineage>
        <taxon>Bacteria</taxon>
        <taxon>Pseudomonadati</taxon>
        <taxon>Pseudomonadota</taxon>
        <taxon>Betaproteobacteria</taxon>
        <taxon>Burkholderiales</taxon>
        <taxon>Alcaligenaceae</taxon>
        <taxon>Paracandidimonas</taxon>
    </lineage>
</organism>
<feature type="non-terminal residue" evidence="2">
    <location>
        <position position="1"/>
    </location>
</feature>
<reference evidence="2 3" key="1">
    <citation type="submission" date="2019-03" db="EMBL/GenBank/DDBJ databases">
        <title>Genomic Encyclopedia of Type Strains, Phase IV (KMG-IV): sequencing the most valuable type-strain genomes for metagenomic binning, comparative biology and taxonomic classification.</title>
        <authorList>
            <person name="Goeker M."/>
        </authorList>
    </citation>
    <scope>NUCLEOTIDE SEQUENCE [LARGE SCALE GENOMIC DNA]</scope>
    <source>
        <strain evidence="2 3">DSM 100048</strain>
    </source>
</reference>
<sequence length="174" mass="19711">QVLERDYRRSGSKQRLVSEFIYAAASWNRPRRVLTRLEYGVQGVNPRFVVTNIAGSEADAVQLYDQLYCARGEAENRIKEAQLDLFGTRASCHRFAANQFRLLLAALAYTLMQRLRELALRGTELERASAATIRVRLLKIGAAIVRNTRRVRVLLASHHPLRHVFAHAANAMAP</sequence>
<feature type="domain" description="Transposase DDE" evidence="1">
    <location>
        <begin position="11"/>
        <end position="172"/>
    </location>
</feature>
<evidence type="ECO:0000313" key="2">
    <source>
        <dbReference type="EMBL" id="TCV00871.1"/>
    </source>
</evidence>
<dbReference type="AlphaFoldDB" id="A0A4R3VA28"/>
<name>A0A4R3VA28_9BURK</name>
<evidence type="ECO:0000259" key="1">
    <source>
        <dbReference type="Pfam" id="PF13701"/>
    </source>
</evidence>
<gene>
    <name evidence="2" type="ORF">EV686_103456</name>
</gene>
<protein>
    <submittedName>
        <fullName evidence="2">DDE family transposase</fullName>
    </submittedName>
</protein>
<accession>A0A4R3VA28</accession>
<proteinExistence type="predicted"/>
<dbReference type="EMBL" id="SMBX01000003">
    <property type="protein sequence ID" value="TCV00871.1"/>
    <property type="molecule type" value="Genomic_DNA"/>
</dbReference>
<keyword evidence="3" id="KW-1185">Reference proteome</keyword>
<evidence type="ECO:0000313" key="3">
    <source>
        <dbReference type="Proteomes" id="UP000294692"/>
    </source>
</evidence>
<dbReference type="Pfam" id="PF13701">
    <property type="entry name" value="DDE_Tnp_1_4"/>
    <property type="match status" value="1"/>
</dbReference>
<dbReference type="Proteomes" id="UP000294692">
    <property type="component" value="Unassembled WGS sequence"/>
</dbReference>
<dbReference type="InterPro" id="IPR025668">
    <property type="entry name" value="Tnp_DDE_dom"/>
</dbReference>
<comment type="caution">
    <text evidence="2">The sequence shown here is derived from an EMBL/GenBank/DDBJ whole genome shotgun (WGS) entry which is preliminary data.</text>
</comment>
<dbReference type="RefSeq" id="WP_207901720.1">
    <property type="nucleotide sequence ID" value="NZ_SMBX01000003.1"/>
</dbReference>